<dbReference type="InterPro" id="IPR036942">
    <property type="entry name" value="Beta-barrel_TonB_sf"/>
</dbReference>
<organism evidence="6 7">
    <name type="scientific">Flavobacterium jumunjinense</name>
    <dbReference type="NCBI Taxonomy" id="998845"/>
    <lineage>
        <taxon>Bacteria</taxon>
        <taxon>Pseudomonadati</taxon>
        <taxon>Bacteroidota</taxon>
        <taxon>Flavobacteriia</taxon>
        <taxon>Flavobacteriales</taxon>
        <taxon>Flavobacteriaceae</taxon>
        <taxon>Flavobacterium</taxon>
    </lineage>
</organism>
<comment type="caution">
    <text evidence="6">The sequence shown here is derived from an EMBL/GenBank/DDBJ whole genome shotgun (WGS) entry which is preliminary data.</text>
</comment>
<dbReference type="Gene3D" id="2.170.130.10">
    <property type="entry name" value="TonB-dependent receptor, plug domain"/>
    <property type="match status" value="1"/>
</dbReference>
<dbReference type="Proteomes" id="UP001589607">
    <property type="component" value="Unassembled WGS sequence"/>
</dbReference>
<dbReference type="InterPro" id="IPR012910">
    <property type="entry name" value="Plug_dom"/>
</dbReference>
<name>A0ABV5GJ82_9FLAO</name>
<feature type="domain" description="Outer membrane protein beta-barrel" evidence="5">
    <location>
        <begin position="369"/>
        <end position="753"/>
    </location>
</feature>
<reference evidence="6 7" key="1">
    <citation type="submission" date="2024-09" db="EMBL/GenBank/DDBJ databases">
        <authorList>
            <person name="Sun Q."/>
            <person name="Mori K."/>
        </authorList>
    </citation>
    <scope>NUCLEOTIDE SEQUENCE [LARGE SCALE GENOMIC DNA]</scope>
    <source>
        <strain evidence="6 7">CECT 7955</strain>
    </source>
</reference>
<sequence>MLKNYYSFSLFFFCLIGFSQNSFTLKIELIGSKNEIINEGNAYLFDSETNQIIKTESIVDGQLFFASLNEGNYNLQINCEEFEDIDQKITLNQNLDLKLVLSKISFTELNEIVLKRKKKTFTNLNGNIKVDITNTIFKAIPNPVDLLSKLPGIQISGDKESLSIVGKGNPLIYIDNQKVGMNDLNALSVEDIKTIEIIKNPSSKYEAEGKAVILIIRRLSKKDGFETNISEVASLKKRFNNYLGIHSSFKKNKTEVKTNFNYNQLNPWESIGNNFEIPNNNITSNFIAESYSKRRQFILGGGLYHQINEDDYLSFNLSGKIQKDNGKNTTNSFIDQNNVQNNIETWNDNDEDRNFLNSFVNYNKKIKRLDAKLFTGFQYSNFYQKSNSVIQNNYDTTQFDLTQNRNQKFNVNVFSGRTDLEKSFKNEMKWEIGALYLLADANTNFEVLDFISNNNESTNYNFKEKNIAGYTQLSGKIKKIDYLFGLRTENTNIKGKYKIDDFLLIDKNYTNFFPKIQLDISIDSTKTISLNYAKSISRPNYSSTSQISIYTNPFLVFSRNINLNPTITDEVSGTFQYKDKSLKLNFFRSKDPVYFAFLYDPSINLIAFNAINYNKESGVNLEFTLPFKHDFWSSTNSFNFILNKIEDKSAVFDASKPYLYYYSNHIFELPKEFDFSVTGWGFTERKEGVFKRNSLFIMDLALSKTLFKNFDCTLSFNDVFRNLNFNENFTINDIASKGIYYTDTREMSLSIRYKFGKIKDSNYQERDIDENSNRIK</sequence>
<dbReference type="InterPro" id="IPR037066">
    <property type="entry name" value="Plug_dom_sf"/>
</dbReference>
<dbReference type="Gene3D" id="2.40.170.20">
    <property type="entry name" value="TonB-dependent receptor, beta-barrel domain"/>
    <property type="match status" value="1"/>
</dbReference>
<comment type="subcellular location">
    <subcellularLocation>
        <location evidence="1">Cell outer membrane</location>
    </subcellularLocation>
</comment>
<evidence type="ECO:0000256" key="1">
    <source>
        <dbReference type="ARBA" id="ARBA00004442"/>
    </source>
</evidence>
<accession>A0ABV5GJ82</accession>
<dbReference type="RefSeq" id="WP_236456992.1">
    <property type="nucleotide sequence ID" value="NZ_CBCSGE010000010.1"/>
</dbReference>
<evidence type="ECO:0000259" key="5">
    <source>
        <dbReference type="Pfam" id="PF14905"/>
    </source>
</evidence>
<proteinExistence type="predicted"/>
<keyword evidence="7" id="KW-1185">Reference proteome</keyword>
<feature type="domain" description="TonB-dependent receptor plug" evidence="4">
    <location>
        <begin position="142"/>
        <end position="205"/>
    </location>
</feature>
<dbReference type="EMBL" id="JBHMEY010000006">
    <property type="protein sequence ID" value="MFB9095428.1"/>
    <property type="molecule type" value="Genomic_DNA"/>
</dbReference>
<gene>
    <name evidence="6" type="ORF">ACFFVF_02780</name>
</gene>
<protein>
    <submittedName>
        <fullName evidence="6">Outer membrane beta-barrel protein</fullName>
    </submittedName>
</protein>
<dbReference type="Pfam" id="PF14905">
    <property type="entry name" value="OMP_b-brl_3"/>
    <property type="match status" value="1"/>
</dbReference>
<dbReference type="Pfam" id="PF07715">
    <property type="entry name" value="Plug"/>
    <property type="match status" value="1"/>
</dbReference>
<dbReference type="SUPFAM" id="SSF56935">
    <property type="entry name" value="Porins"/>
    <property type="match status" value="1"/>
</dbReference>
<evidence type="ECO:0000313" key="7">
    <source>
        <dbReference type="Proteomes" id="UP001589607"/>
    </source>
</evidence>
<evidence type="ECO:0000256" key="2">
    <source>
        <dbReference type="ARBA" id="ARBA00023136"/>
    </source>
</evidence>
<evidence type="ECO:0000259" key="4">
    <source>
        <dbReference type="Pfam" id="PF07715"/>
    </source>
</evidence>
<evidence type="ECO:0000256" key="3">
    <source>
        <dbReference type="ARBA" id="ARBA00023237"/>
    </source>
</evidence>
<evidence type="ECO:0000313" key="6">
    <source>
        <dbReference type="EMBL" id="MFB9095428.1"/>
    </source>
</evidence>
<keyword evidence="3" id="KW-0998">Cell outer membrane</keyword>
<dbReference type="InterPro" id="IPR041700">
    <property type="entry name" value="OMP_b-brl_3"/>
</dbReference>
<keyword evidence="2" id="KW-0472">Membrane</keyword>